<dbReference type="InterPro" id="IPR011944">
    <property type="entry name" value="Steroid_delta5-4_isomerase"/>
</dbReference>
<name>A0A4Q7IZB3_9PSEU</name>
<evidence type="ECO:0000313" key="3">
    <source>
        <dbReference type="Proteomes" id="UP000292003"/>
    </source>
</evidence>
<dbReference type="RefSeq" id="WP_130478769.1">
    <property type="nucleotide sequence ID" value="NZ_SFCC01000017.1"/>
</dbReference>
<reference evidence="2 3" key="1">
    <citation type="submission" date="2019-02" db="EMBL/GenBank/DDBJ databases">
        <title>Draft genome sequence of Amycolatopsis sp. 8-3EHSu isolated from roots of Suaeda maritima.</title>
        <authorList>
            <person name="Duangmal K."/>
            <person name="Chantavorakit T."/>
        </authorList>
    </citation>
    <scope>NUCLEOTIDE SEQUENCE [LARGE SCALE GENOMIC DNA]</scope>
    <source>
        <strain evidence="2 3">8-3EHSu</strain>
    </source>
</reference>
<dbReference type="Pfam" id="PF13577">
    <property type="entry name" value="SnoaL_4"/>
    <property type="match status" value="1"/>
</dbReference>
<accession>A0A4Q7IZB3</accession>
<dbReference type="NCBIfam" id="TIGR02246">
    <property type="entry name" value="SgcJ/EcaC family oxidoreductase"/>
    <property type="match status" value="1"/>
</dbReference>
<dbReference type="InterPro" id="IPR032710">
    <property type="entry name" value="NTF2-like_dom_sf"/>
</dbReference>
<sequence>MSDRDAVLAVLDELAQAWNAGDATRYAAAFTDDATYTTFFGHTSFGRGEIEAGHRRLFEGPLRGSTMGAGDGMEPSVRFPRPDVALVLVGGTSVLAGQEPDPARASVVSFVLVRDDGRWRVAAFQNTRRSPVPAG</sequence>
<evidence type="ECO:0000313" key="2">
    <source>
        <dbReference type="EMBL" id="RZQ60381.1"/>
    </source>
</evidence>
<dbReference type="Proteomes" id="UP000292003">
    <property type="component" value="Unassembled WGS sequence"/>
</dbReference>
<dbReference type="InterPro" id="IPR037401">
    <property type="entry name" value="SnoaL-like"/>
</dbReference>
<keyword evidence="3" id="KW-1185">Reference proteome</keyword>
<evidence type="ECO:0000259" key="1">
    <source>
        <dbReference type="Pfam" id="PF13577"/>
    </source>
</evidence>
<dbReference type="EMBL" id="SFCC01000017">
    <property type="protein sequence ID" value="RZQ60381.1"/>
    <property type="molecule type" value="Genomic_DNA"/>
</dbReference>
<protein>
    <submittedName>
        <fullName evidence="2">SgcJ/EcaC family oxidoreductase</fullName>
    </submittedName>
</protein>
<feature type="domain" description="SnoaL-like" evidence="1">
    <location>
        <begin position="2"/>
        <end position="123"/>
    </location>
</feature>
<comment type="caution">
    <text evidence="2">The sequence shown here is derived from an EMBL/GenBank/DDBJ whole genome shotgun (WGS) entry which is preliminary data.</text>
</comment>
<proteinExistence type="predicted"/>
<organism evidence="2 3">
    <name type="scientific">Amycolatopsis suaedae</name>
    <dbReference type="NCBI Taxonomy" id="2510978"/>
    <lineage>
        <taxon>Bacteria</taxon>
        <taxon>Bacillati</taxon>
        <taxon>Actinomycetota</taxon>
        <taxon>Actinomycetes</taxon>
        <taxon>Pseudonocardiales</taxon>
        <taxon>Pseudonocardiaceae</taxon>
        <taxon>Amycolatopsis</taxon>
    </lineage>
</organism>
<dbReference type="OrthoDB" id="582247at2"/>
<dbReference type="Gene3D" id="3.10.450.50">
    <property type="match status" value="1"/>
</dbReference>
<gene>
    <name evidence="2" type="ORF">EWH70_29200</name>
</gene>
<dbReference type="AlphaFoldDB" id="A0A4Q7IZB3"/>
<dbReference type="SUPFAM" id="SSF54427">
    <property type="entry name" value="NTF2-like"/>
    <property type="match status" value="1"/>
</dbReference>